<accession>A0ABR4KXQ4</accession>
<comment type="similarity">
    <text evidence="1">Belongs to the NmrA-type oxidoreductase family.</text>
</comment>
<dbReference type="GeneID" id="98163869"/>
<dbReference type="Proteomes" id="UP001610444">
    <property type="component" value="Unassembled WGS sequence"/>
</dbReference>
<dbReference type="Pfam" id="PF05368">
    <property type="entry name" value="NmrA"/>
    <property type="match status" value="1"/>
</dbReference>
<protein>
    <recommendedName>
        <fullName evidence="3">NmrA-like domain-containing protein</fullName>
    </recommendedName>
</protein>
<dbReference type="Gene3D" id="3.40.50.720">
    <property type="entry name" value="NAD(P)-binding Rossmann-like Domain"/>
    <property type="match status" value="1"/>
</dbReference>
<reference evidence="4 5" key="1">
    <citation type="submission" date="2024-07" db="EMBL/GenBank/DDBJ databases">
        <title>Section-level genome sequencing and comparative genomics of Aspergillus sections Usti and Cavernicolus.</title>
        <authorList>
            <consortium name="Lawrence Berkeley National Laboratory"/>
            <person name="Nybo J.L."/>
            <person name="Vesth T.C."/>
            <person name="Theobald S."/>
            <person name="Frisvad J.C."/>
            <person name="Larsen T.O."/>
            <person name="Kjaerboelling I."/>
            <person name="Rothschild-Mancinelli K."/>
            <person name="Lyhne E.K."/>
            <person name="Kogle M.E."/>
            <person name="Barry K."/>
            <person name="Clum A."/>
            <person name="Na H."/>
            <person name="Ledsgaard L."/>
            <person name="Lin J."/>
            <person name="Lipzen A."/>
            <person name="Kuo A."/>
            <person name="Riley R."/>
            <person name="Mondo S."/>
            <person name="LaButti K."/>
            <person name="Haridas S."/>
            <person name="Pangalinan J."/>
            <person name="Salamov A.A."/>
            <person name="Simmons B.A."/>
            <person name="Magnuson J.K."/>
            <person name="Chen J."/>
            <person name="Drula E."/>
            <person name="Henrissat B."/>
            <person name="Wiebenga A."/>
            <person name="Lubbers R.J."/>
            <person name="Gomes A.C."/>
            <person name="Macurrencykelacurrency M.R."/>
            <person name="Stajich J."/>
            <person name="Grigoriev I.V."/>
            <person name="Mortensen U.H."/>
            <person name="De vries R.P."/>
            <person name="Baker S.E."/>
            <person name="Andersen M.R."/>
        </authorList>
    </citation>
    <scope>NUCLEOTIDE SEQUENCE [LARGE SCALE GENOMIC DNA]</scope>
    <source>
        <strain evidence="4 5">CBS 756.74</strain>
    </source>
</reference>
<dbReference type="SUPFAM" id="SSF51735">
    <property type="entry name" value="NAD(P)-binding Rossmann-fold domains"/>
    <property type="match status" value="1"/>
</dbReference>
<dbReference type="InterPro" id="IPR036291">
    <property type="entry name" value="NAD(P)-bd_dom_sf"/>
</dbReference>
<feature type="domain" description="NmrA-like" evidence="3">
    <location>
        <begin position="7"/>
        <end position="287"/>
    </location>
</feature>
<dbReference type="InterPro" id="IPR051164">
    <property type="entry name" value="NmrA-like_oxidored"/>
</dbReference>
<evidence type="ECO:0000313" key="4">
    <source>
        <dbReference type="EMBL" id="KAL2857032.1"/>
    </source>
</evidence>
<organism evidence="4 5">
    <name type="scientific">Aspergillus pseudodeflectus</name>
    <dbReference type="NCBI Taxonomy" id="176178"/>
    <lineage>
        <taxon>Eukaryota</taxon>
        <taxon>Fungi</taxon>
        <taxon>Dikarya</taxon>
        <taxon>Ascomycota</taxon>
        <taxon>Pezizomycotina</taxon>
        <taxon>Eurotiomycetes</taxon>
        <taxon>Eurotiomycetidae</taxon>
        <taxon>Eurotiales</taxon>
        <taxon>Aspergillaceae</taxon>
        <taxon>Aspergillus</taxon>
        <taxon>Aspergillus subgen. Nidulantes</taxon>
    </lineage>
</organism>
<dbReference type="PANTHER" id="PTHR42748:SF28">
    <property type="entry name" value="NMRA-LIKE DOMAIN-CONTAINING PROTEIN"/>
    <property type="match status" value="1"/>
</dbReference>
<keyword evidence="2" id="KW-0521">NADP</keyword>
<dbReference type="Gene3D" id="3.90.25.10">
    <property type="entry name" value="UDP-galactose 4-epimerase, domain 1"/>
    <property type="match status" value="1"/>
</dbReference>
<evidence type="ECO:0000313" key="5">
    <source>
        <dbReference type="Proteomes" id="UP001610444"/>
    </source>
</evidence>
<dbReference type="RefSeq" id="XP_070902896.1">
    <property type="nucleotide sequence ID" value="XM_071048705.1"/>
</dbReference>
<evidence type="ECO:0000256" key="2">
    <source>
        <dbReference type="ARBA" id="ARBA00022857"/>
    </source>
</evidence>
<dbReference type="PANTHER" id="PTHR42748">
    <property type="entry name" value="NITROGEN METABOLITE REPRESSION PROTEIN NMRA FAMILY MEMBER"/>
    <property type="match status" value="1"/>
</dbReference>
<keyword evidence="5" id="KW-1185">Reference proteome</keyword>
<evidence type="ECO:0000259" key="3">
    <source>
        <dbReference type="Pfam" id="PF05368"/>
    </source>
</evidence>
<name>A0ABR4KXQ4_9EURO</name>
<comment type="caution">
    <text evidence="4">The sequence shown here is derived from an EMBL/GenBank/DDBJ whole genome shotgun (WGS) entry which is preliminary data.</text>
</comment>
<evidence type="ECO:0000256" key="1">
    <source>
        <dbReference type="ARBA" id="ARBA00006328"/>
    </source>
</evidence>
<dbReference type="InterPro" id="IPR008030">
    <property type="entry name" value="NmrA-like"/>
</dbReference>
<sequence length="330" mass="35235">MTPPIAVIVGALGAQGSSVLSNLLKSKSHFKIRALTSNATSPDAIRLAYSNPNIEVLQTDLSSPPSLLAAFTGASIIFANTVFRPDVFLTRGAAAAEELEASQGLNIVQAASKVASTLQHFIWSTLPDGEGITGGKYKIPHFQSKIPAERYLLDPANGLVGKTTFLRVGMYGSNLVRDPYKPVFVKEQGKYIMTLPCSPSTAIPFVGSETPNIGVIVDAIIRQPEKTLGKFVLGVSEYLTAAEWAAALSAGSNVEVAFSETSLEEYERRWGPIGTEVGLMFSFIEELGQGSFAAGADGSLIVTPEDLGVQGLLHSTEDSLRKFRWGEILN</sequence>
<gene>
    <name evidence="4" type="ORF">BJX68DRAFT_279291</name>
</gene>
<dbReference type="EMBL" id="JBFXLR010000007">
    <property type="protein sequence ID" value="KAL2857032.1"/>
    <property type="molecule type" value="Genomic_DNA"/>
</dbReference>
<proteinExistence type="inferred from homology"/>